<sequence length="23" mass="2649">MADRNTSMPILFVRPPQPICYAK</sequence>
<dbReference type="Proteomes" id="UP001281614">
    <property type="component" value="Unassembled WGS sequence"/>
</dbReference>
<comment type="caution">
    <text evidence="1">The sequence shown here is derived from an EMBL/GenBank/DDBJ whole genome shotgun (WGS) entry which is preliminary data.</text>
</comment>
<evidence type="ECO:0000313" key="1">
    <source>
        <dbReference type="EMBL" id="KAK2764117.1"/>
    </source>
</evidence>
<organism evidence="1 2">
    <name type="scientific">Colletotrichum kahawae</name>
    <name type="common">Coffee berry disease fungus</name>
    <dbReference type="NCBI Taxonomy" id="34407"/>
    <lineage>
        <taxon>Eukaryota</taxon>
        <taxon>Fungi</taxon>
        <taxon>Dikarya</taxon>
        <taxon>Ascomycota</taxon>
        <taxon>Pezizomycotina</taxon>
        <taxon>Sordariomycetes</taxon>
        <taxon>Hypocreomycetidae</taxon>
        <taxon>Glomerellales</taxon>
        <taxon>Glomerellaceae</taxon>
        <taxon>Colletotrichum</taxon>
        <taxon>Colletotrichum gloeosporioides species complex</taxon>
    </lineage>
</organism>
<evidence type="ECO:0000313" key="2">
    <source>
        <dbReference type="Proteomes" id="UP001281614"/>
    </source>
</evidence>
<dbReference type="EMBL" id="VYYT01000139">
    <property type="protein sequence ID" value="KAK2764117.1"/>
    <property type="molecule type" value="Genomic_DNA"/>
</dbReference>
<reference evidence="1" key="1">
    <citation type="submission" date="2023-02" db="EMBL/GenBank/DDBJ databases">
        <title>Colletotrichum kahawae CIFC_Que2 genome sequencing and assembly.</title>
        <authorList>
            <person name="Baroncelli R."/>
        </authorList>
    </citation>
    <scope>NUCLEOTIDE SEQUENCE</scope>
    <source>
        <strain evidence="1">CIFC_Que2</strain>
    </source>
</reference>
<dbReference type="AlphaFoldDB" id="A0AAD9YH43"/>
<proteinExistence type="predicted"/>
<name>A0AAD9YH43_COLKA</name>
<protein>
    <submittedName>
        <fullName evidence="1">Uncharacterized protein</fullName>
    </submittedName>
</protein>
<gene>
    <name evidence="1" type="ORF">CKAH01_15856</name>
</gene>
<accession>A0AAD9YH43</accession>
<keyword evidence="2" id="KW-1185">Reference proteome</keyword>